<dbReference type="GO" id="GO:0005886">
    <property type="term" value="C:plasma membrane"/>
    <property type="evidence" value="ECO:0007669"/>
    <property type="project" value="TreeGrafter"/>
</dbReference>
<accession>A0A9P4IJ60</accession>
<evidence type="ECO:0000313" key="7">
    <source>
        <dbReference type="EMBL" id="KAF2100253.1"/>
    </source>
</evidence>
<evidence type="ECO:0000256" key="3">
    <source>
        <dbReference type="ARBA" id="ARBA00022692"/>
    </source>
</evidence>
<proteinExistence type="inferred from homology"/>
<keyword evidence="8" id="KW-1185">Reference proteome</keyword>
<evidence type="ECO:0000256" key="1">
    <source>
        <dbReference type="ARBA" id="ARBA00004141"/>
    </source>
</evidence>
<comment type="subcellular location">
    <subcellularLocation>
        <location evidence="1">Membrane</location>
        <topology evidence="1">Multi-pass membrane protein</topology>
    </subcellularLocation>
</comment>
<dbReference type="PANTHER" id="PTHR31123">
    <property type="entry name" value="ACCUMULATION OF DYADS PROTEIN 2-RELATED"/>
    <property type="match status" value="1"/>
</dbReference>
<evidence type="ECO:0000256" key="2">
    <source>
        <dbReference type="ARBA" id="ARBA00005587"/>
    </source>
</evidence>
<dbReference type="Proteomes" id="UP000799772">
    <property type="component" value="Unassembled WGS sequence"/>
</dbReference>
<dbReference type="GO" id="GO:0015123">
    <property type="term" value="F:acetate transmembrane transporter activity"/>
    <property type="evidence" value="ECO:0007669"/>
    <property type="project" value="TreeGrafter"/>
</dbReference>
<dbReference type="PANTHER" id="PTHR31123:SF1">
    <property type="entry name" value="ACCUMULATION OF DYADS PROTEIN 2-RELATED"/>
    <property type="match status" value="1"/>
</dbReference>
<dbReference type="InterPro" id="IPR000791">
    <property type="entry name" value="Gpr1/Fun34/SatP-like"/>
</dbReference>
<name>A0A9P4IJ60_9PEZI</name>
<dbReference type="AlphaFoldDB" id="A0A9P4IJ60"/>
<dbReference type="Pfam" id="PF01184">
    <property type="entry name" value="Gpr1_Fun34_YaaH"/>
    <property type="match status" value="1"/>
</dbReference>
<evidence type="ECO:0000313" key="8">
    <source>
        <dbReference type="Proteomes" id="UP000799772"/>
    </source>
</evidence>
<feature type="transmembrane region" description="Helical" evidence="6">
    <location>
        <begin position="130"/>
        <end position="147"/>
    </location>
</feature>
<keyword evidence="5 6" id="KW-0472">Membrane</keyword>
<reference evidence="7" key="1">
    <citation type="journal article" date="2020" name="Stud. Mycol.">
        <title>101 Dothideomycetes genomes: a test case for predicting lifestyles and emergence of pathogens.</title>
        <authorList>
            <person name="Haridas S."/>
            <person name="Albert R."/>
            <person name="Binder M."/>
            <person name="Bloem J."/>
            <person name="Labutti K."/>
            <person name="Salamov A."/>
            <person name="Andreopoulos B."/>
            <person name="Baker S."/>
            <person name="Barry K."/>
            <person name="Bills G."/>
            <person name="Bluhm B."/>
            <person name="Cannon C."/>
            <person name="Castanera R."/>
            <person name="Culley D."/>
            <person name="Daum C."/>
            <person name="Ezra D."/>
            <person name="Gonzalez J."/>
            <person name="Henrissat B."/>
            <person name="Kuo A."/>
            <person name="Liang C."/>
            <person name="Lipzen A."/>
            <person name="Lutzoni F."/>
            <person name="Magnuson J."/>
            <person name="Mondo S."/>
            <person name="Nolan M."/>
            <person name="Ohm R."/>
            <person name="Pangilinan J."/>
            <person name="Park H.-J."/>
            <person name="Ramirez L."/>
            <person name="Alfaro M."/>
            <person name="Sun H."/>
            <person name="Tritt A."/>
            <person name="Yoshinaga Y."/>
            <person name="Zwiers L.-H."/>
            <person name="Turgeon B."/>
            <person name="Goodwin S."/>
            <person name="Spatafora J."/>
            <person name="Crous P."/>
            <person name="Grigoriev I."/>
        </authorList>
    </citation>
    <scope>NUCLEOTIDE SEQUENCE</scope>
    <source>
        <strain evidence="7">CBS 133067</strain>
    </source>
</reference>
<evidence type="ECO:0000256" key="6">
    <source>
        <dbReference type="SAM" id="Phobius"/>
    </source>
</evidence>
<keyword evidence="4 6" id="KW-1133">Transmembrane helix</keyword>
<dbReference type="EMBL" id="ML978124">
    <property type="protein sequence ID" value="KAF2100253.1"/>
    <property type="molecule type" value="Genomic_DNA"/>
</dbReference>
<feature type="transmembrane region" description="Helical" evidence="6">
    <location>
        <begin position="34"/>
        <end position="52"/>
    </location>
</feature>
<sequence>MAVFNGPESEQKFQQVLENPPSVQIFLKPIAPPAALGLAGFAGSTFITSSWIANWWGTPTSPTIFFPFVGIFGGLAQFIAGIHGFQARDTLVTVINTMWGSFWIAIGILYGFVAAGSIPPHSIHTHFPELAAWFIVLTLFTWSCALASTARDLVLMVCLFSLSIGCTIACCLLAYNGGANPASGSGDGLTGSVTNGIKAASYFWMLSSLCAWWRVTVYLVEEAYGSNSRITRFFPLVRSPVEKRAPFVIPGLGEPGVKRGVPKPMPV</sequence>
<keyword evidence="3 6" id="KW-0812">Transmembrane</keyword>
<comment type="caution">
    <text evidence="7">The sequence shown here is derived from an EMBL/GenBank/DDBJ whole genome shotgun (WGS) entry which is preliminary data.</text>
</comment>
<comment type="similarity">
    <text evidence="2">Belongs to the acetate uptake transporter (AceTr) (TC 2.A.96) family.</text>
</comment>
<evidence type="ECO:0000256" key="4">
    <source>
        <dbReference type="ARBA" id="ARBA00022989"/>
    </source>
</evidence>
<evidence type="ECO:0000256" key="5">
    <source>
        <dbReference type="ARBA" id="ARBA00023136"/>
    </source>
</evidence>
<feature type="transmembrane region" description="Helical" evidence="6">
    <location>
        <begin position="97"/>
        <end position="118"/>
    </location>
</feature>
<feature type="transmembrane region" description="Helical" evidence="6">
    <location>
        <begin position="64"/>
        <end position="85"/>
    </location>
</feature>
<dbReference type="InterPro" id="IPR051633">
    <property type="entry name" value="AceTr"/>
</dbReference>
<organism evidence="7 8">
    <name type="scientific">Rhizodiscina lignyota</name>
    <dbReference type="NCBI Taxonomy" id="1504668"/>
    <lineage>
        <taxon>Eukaryota</taxon>
        <taxon>Fungi</taxon>
        <taxon>Dikarya</taxon>
        <taxon>Ascomycota</taxon>
        <taxon>Pezizomycotina</taxon>
        <taxon>Dothideomycetes</taxon>
        <taxon>Pleosporomycetidae</taxon>
        <taxon>Aulographales</taxon>
        <taxon>Rhizodiscinaceae</taxon>
        <taxon>Rhizodiscina</taxon>
    </lineage>
</organism>
<protein>
    <submittedName>
        <fullName evidence="7">Uncharacterized protein</fullName>
    </submittedName>
</protein>
<dbReference type="OrthoDB" id="3648309at2759"/>
<feature type="transmembrane region" description="Helical" evidence="6">
    <location>
        <begin position="154"/>
        <end position="175"/>
    </location>
</feature>
<gene>
    <name evidence="7" type="ORF">NA57DRAFT_73863</name>
</gene>